<feature type="domain" description="MYND-type" evidence="6">
    <location>
        <begin position="383"/>
        <end position="423"/>
    </location>
</feature>
<dbReference type="Proteomes" id="UP000515152">
    <property type="component" value="Unplaced"/>
</dbReference>
<keyword evidence="2 4" id="KW-0863">Zinc-finger</keyword>
<evidence type="ECO:0000313" key="8">
    <source>
        <dbReference type="RefSeq" id="XP_042562017.1"/>
    </source>
</evidence>
<keyword evidence="3" id="KW-0862">Zinc</keyword>
<gene>
    <name evidence="8" type="primary">LOC122131167</name>
</gene>
<feature type="compositionally biased region" description="Polar residues" evidence="5">
    <location>
        <begin position="444"/>
        <end position="463"/>
    </location>
</feature>
<keyword evidence="1" id="KW-0479">Metal-binding</keyword>
<dbReference type="PROSITE" id="PS01360">
    <property type="entry name" value="ZF_MYND_1"/>
    <property type="match status" value="1"/>
</dbReference>
<dbReference type="RefSeq" id="XP_042562017.1">
    <property type="nucleotide sequence ID" value="XM_042706083.1"/>
</dbReference>
<dbReference type="AlphaFoldDB" id="A0A8M1KDP3"/>
<dbReference type="GeneID" id="122131167"/>
<accession>A0A8M1KDP3</accession>
<organism evidence="7 8">
    <name type="scientific">Clupea harengus</name>
    <name type="common">Atlantic herring</name>
    <dbReference type="NCBI Taxonomy" id="7950"/>
    <lineage>
        <taxon>Eukaryota</taxon>
        <taxon>Metazoa</taxon>
        <taxon>Chordata</taxon>
        <taxon>Craniata</taxon>
        <taxon>Vertebrata</taxon>
        <taxon>Euteleostomi</taxon>
        <taxon>Actinopterygii</taxon>
        <taxon>Neopterygii</taxon>
        <taxon>Teleostei</taxon>
        <taxon>Clupei</taxon>
        <taxon>Clupeiformes</taxon>
        <taxon>Clupeoidei</taxon>
        <taxon>Clupeidae</taxon>
        <taxon>Clupea</taxon>
    </lineage>
</organism>
<dbReference type="GO" id="GO:0008270">
    <property type="term" value="F:zinc ion binding"/>
    <property type="evidence" value="ECO:0007669"/>
    <property type="project" value="UniProtKB-KW"/>
</dbReference>
<evidence type="ECO:0000256" key="4">
    <source>
        <dbReference type="PROSITE-ProRule" id="PRU00134"/>
    </source>
</evidence>
<dbReference type="PROSITE" id="PS50865">
    <property type="entry name" value="ZF_MYND_2"/>
    <property type="match status" value="1"/>
</dbReference>
<evidence type="ECO:0000256" key="2">
    <source>
        <dbReference type="ARBA" id="ARBA00022771"/>
    </source>
</evidence>
<dbReference type="InterPro" id="IPR002110">
    <property type="entry name" value="Ankyrin_rpt"/>
</dbReference>
<feature type="region of interest" description="Disordered" evidence="5">
    <location>
        <begin position="481"/>
        <end position="529"/>
    </location>
</feature>
<evidence type="ECO:0000256" key="3">
    <source>
        <dbReference type="ARBA" id="ARBA00022833"/>
    </source>
</evidence>
<keyword evidence="7" id="KW-1185">Reference proteome</keyword>
<dbReference type="Pfam" id="PF01753">
    <property type="entry name" value="zf-MYND"/>
    <property type="match status" value="1"/>
</dbReference>
<feature type="compositionally biased region" description="Basic and acidic residues" evidence="5">
    <location>
        <begin position="426"/>
        <end position="443"/>
    </location>
</feature>
<dbReference type="PANTHER" id="PTHR15897">
    <property type="entry name" value="ANKYRIN REPEAT AND MYND DOMAIN PROTEIN 1"/>
    <property type="match status" value="1"/>
</dbReference>
<dbReference type="InterPro" id="IPR002893">
    <property type="entry name" value="Znf_MYND"/>
</dbReference>
<evidence type="ECO:0000313" key="7">
    <source>
        <dbReference type="Proteomes" id="UP000515152"/>
    </source>
</evidence>
<reference evidence="8" key="1">
    <citation type="submission" date="2025-08" db="UniProtKB">
        <authorList>
            <consortium name="RefSeq"/>
        </authorList>
    </citation>
    <scope>IDENTIFICATION</scope>
</reference>
<feature type="region of interest" description="Disordered" evidence="5">
    <location>
        <begin position="146"/>
        <end position="165"/>
    </location>
</feature>
<dbReference type="PANTHER" id="PTHR15897:SF2">
    <property type="entry name" value="ANKYRIN REPEAT AND MYND DOMAIN-CONTAINING PROTEIN 1"/>
    <property type="match status" value="1"/>
</dbReference>
<dbReference type="OrthoDB" id="48314at2759"/>
<dbReference type="KEGG" id="char:122131167"/>
<evidence type="ECO:0000256" key="1">
    <source>
        <dbReference type="ARBA" id="ARBA00022723"/>
    </source>
</evidence>
<dbReference type="InterPro" id="IPR053064">
    <property type="entry name" value="Ankyrin-MYND_domain-protein"/>
</dbReference>
<dbReference type="Pfam" id="PF00023">
    <property type="entry name" value="Ank"/>
    <property type="match status" value="1"/>
</dbReference>
<sequence length="529" mass="58429">MPIRVAEEALEQAAEALCQSRLLPPEGTQESVHKIVLAKNQHRQRWSTIRLLLARGADPNASMVPMPVLFLAIKAADTQAVQLLLESGARTDICLSSELNGLYPLHVAAGLPGDEGPRITELLLHAVADPDVQAQDAHVLLELDKNTPDPQAGFGNKSAKGPGSASLDMGRTPLLVVCQRDHDYKPAPIYCGADTPPSLAIASGNHLAVDVLLAWGADPNLPLSCRVGSALCANANIAYNSGTQPRNRILLLEKLMKAGANILMPILVGEGRKCVMGTAVDYAYHSFTQDWRIAHTPYHALNPRERETLNARRQLLSAMGELLRKAASRNQQSGLEGEQSLVSSETNMYTGARAAEENASTVSISEDGKEGKRSIRKQAFKYCYQCGRSVGVVLVACSRCHEVLYCSKTCKMKAWNDRHKEECVRVQDQDHSDTNVIEERPTQRESTANNKRASVKSPEQPSLITKMKAHMKQKMITEKLKERRKVLTQKWTEKRHASGDQSKSRRSKDQPKHPPQTQLYDPKQNYSYI</sequence>
<name>A0A8M1KDP3_CLUHA</name>
<feature type="region of interest" description="Disordered" evidence="5">
    <location>
        <begin position="426"/>
        <end position="465"/>
    </location>
</feature>
<feature type="compositionally biased region" description="Polar residues" evidence="5">
    <location>
        <begin position="515"/>
        <end position="529"/>
    </location>
</feature>
<proteinExistence type="predicted"/>
<evidence type="ECO:0000259" key="6">
    <source>
        <dbReference type="PROSITE" id="PS50865"/>
    </source>
</evidence>
<evidence type="ECO:0000256" key="5">
    <source>
        <dbReference type="SAM" id="MobiDB-lite"/>
    </source>
</evidence>
<protein>
    <submittedName>
        <fullName evidence="8">Ankyrin repeat and MYND domain-containing protein 1-like</fullName>
    </submittedName>
</protein>